<evidence type="ECO:0000256" key="2">
    <source>
        <dbReference type="ARBA" id="ARBA00004881"/>
    </source>
</evidence>
<evidence type="ECO:0000256" key="6">
    <source>
        <dbReference type="ARBA" id="ARBA00022692"/>
    </source>
</evidence>
<evidence type="ECO:0000313" key="16">
    <source>
        <dbReference type="RefSeq" id="XP_039122644.1"/>
    </source>
</evidence>
<dbReference type="GO" id="GO:0016020">
    <property type="term" value="C:membrane"/>
    <property type="evidence" value="ECO:0007669"/>
    <property type="project" value="UniProtKB-SubCell"/>
</dbReference>
<dbReference type="AlphaFoldDB" id="A0AB40B613"/>
<keyword evidence="9 14" id="KW-0472">Membrane</keyword>
<sequence>MGRLKNLPKGTSPKYTTPFHYYLFSISKPSSPPNSSSFKPSRNKPVINTITTTNLITLLLFVLFLLSFLLSHPSIFISNTSTSALQNTISMVPRPPYALISGNVNVSQQEMEFWRQPDGLGYKPCLQFSIGYRRASAKIAKERRRFLLVKVSGGLNQQRNQIVDAVVFARILGAALVLPLLKFNVIWQDNSEFSDIFDVDHFIRTLHSDIRIVSRVPPTHKIPRPSSTVHSSIPSNLSPLWIRSRFLKQLDEDGVLVLEGLESKLSKDLPLDLQKLRCKVAFHALKFSRQILELGKKLAERAGNGGPYIALHLRLEEDVWIRTGCSPGLGQPYDDLVAQHRTARPDLLTGKLNMTHHHRKLAGLCPLNTKTLTMVLRALGAQRDARVYWAGGKPLGGELALKALKDEFPKLMSKYTLAVDGELEIYENRSSVLAALDYIVALNSDVFVPSHGGTMGLAMQGHRAYVGHRKSVRPNKRGFAAMEMEEAGFGEMVRRMHKGLMGEPELRTQKTGRDVIAFPVPECMCR</sequence>
<dbReference type="Proteomes" id="UP001515500">
    <property type="component" value="Chromosome 4"/>
</dbReference>
<proteinExistence type="inferred from homology"/>
<keyword evidence="10" id="KW-0325">Glycoprotein</keyword>
<dbReference type="PIRSF" id="PIRSF009360">
    <property type="entry name" value="UCP009360"/>
    <property type="match status" value="1"/>
</dbReference>
<keyword evidence="8 14" id="KW-1133">Transmembrane helix</keyword>
<evidence type="ECO:0000256" key="3">
    <source>
        <dbReference type="ARBA" id="ARBA00007737"/>
    </source>
</evidence>
<evidence type="ECO:0000256" key="9">
    <source>
        <dbReference type="ARBA" id="ARBA00023136"/>
    </source>
</evidence>
<dbReference type="CDD" id="cd11299">
    <property type="entry name" value="O-FucT_plant"/>
    <property type="match status" value="1"/>
</dbReference>
<evidence type="ECO:0000256" key="1">
    <source>
        <dbReference type="ARBA" id="ARBA00004606"/>
    </source>
</evidence>
<keyword evidence="11" id="KW-0294">Fucose metabolism</keyword>
<keyword evidence="15" id="KW-1185">Reference proteome</keyword>
<dbReference type="Pfam" id="PF10250">
    <property type="entry name" value="O-FucT"/>
    <property type="match status" value="1"/>
</dbReference>
<evidence type="ECO:0000256" key="8">
    <source>
        <dbReference type="ARBA" id="ARBA00022989"/>
    </source>
</evidence>
<keyword evidence="7" id="KW-0735">Signal-anchor</keyword>
<name>A0AB40B613_DIOCR</name>
<comment type="subcellular location">
    <subcellularLocation>
        <location evidence="1">Membrane</location>
        <topology evidence="1">Single-pass type II membrane protein</topology>
    </subcellularLocation>
</comment>
<evidence type="ECO:0000256" key="14">
    <source>
        <dbReference type="SAM" id="Phobius"/>
    </source>
</evidence>
<evidence type="ECO:0000256" key="13">
    <source>
        <dbReference type="ARBA" id="ARBA00030350"/>
    </source>
</evidence>
<keyword evidence="4" id="KW-0328">Glycosyltransferase</keyword>
<dbReference type="InterPro" id="IPR019378">
    <property type="entry name" value="GDP-Fuc_O-FucTrfase"/>
</dbReference>
<comment type="pathway">
    <text evidence="2">Glycan metabolism.</text>
</comment>
<gene>
    <name evidence="16" type="primary">LOC120259164</name>
</gene>
<protein>
    <recommendedName>
        <fullName evidence="13">O-fucosyltransferase family protein</fullName>
    </recommendedName>
</protein>
<dbReference type="GeneID" id="120259164"/>
<evidence type="ECO:0000313" key="15">
    <source>
        <dbReference type="Proteomes" id="UP001515500"/>
    </source>
</evidence>
<comment type="similarity">
    <text evidence="3">Belongs to the glycosyltransferase GT106 family.</text>
</comment>
<evidence type="ECO:0000256" key="4">
    <source>
        <dbReference type="ARBA" id="ARBA00022676"/>
    </source>
</evidence>
<dbReference type="GO" id="GO:0006004">
    <property type="term" value="P:fucose metabolic process"/>
    <property type="evidence" value="ECO:0007669"/>
    <property type="project" value="UniProtKB-KW"/>
</dbReference>
<keyword evidence="12" id="KW-0119">Carbohydrate metabolism</keyword>
<organism evidence="15 16">
    <name type="scientific">Dioscorea cayennensis subsp. rotundata</name>
    <name type="common">White Guinea yam</name>
    <name type="synonym">Dioscorea rotundata</name>
    <dbReference type="NCBI Taxonomy" id="55577"/>
    <lineage>
        <taxon>Eukaryota</taxon>
        <taxon>Viridiplantae</taxon>
        <taxon>Streptophyta</taxon>
        <taxon>Embryophyta</taxon>
        <taxon>Tracheophyta</taxon>
        <taxon>Spermatophyta</taxon>
        <taxon>Magnoliopsida</taxon>
        <taxon>Liliopsida</taxon>
        <taxon>Dioscoreales</taxon>
        <taxon>Dioscoreaceae</taxon>
        <taxon>Dioscorea</taxon>
    </lineage>
</organism>
<keyword evidence="5" id="KW-0808">Transferase</keyword>
<evidence type="ECO:0000256" key="11">
    <source>
        <dbReference type="ARBA" id="ARBA00023253"/>
    </source>
</evidence>
<dbReference type="PANTHER" id="PTHR31741">
    <property type="entry name" value="OS02G0726500 PROTEIN-RELATED"/>
    <property type="match status" value="1"/>
</dbReference>
<accession>A0AB40B613</accession>
<dbReference type="PANTHER" id="PTHR31741:SF63">
    <property type="entry name" value="O-FUCOSYLTRANSFERASE 37"/>
    <property type="match status" value="1"/>
</dbReference>
<evidence type="ECO:0000256" key="12">
    <source>
        <dbReference type="ARBA" id="ARBA00023277"/>
    </source>
</evidence>
<keyword evidence="6 14" id="KW-0812">Transmembrane</keyword>
<evidence type="ECO:0000256" key="10">
    <source>
        <dbReference type="ARBA" id="ARBA00023180"/>
    </source>
</evidence>
<feature type="transmembrane region" description="Helical" evidence="14">
    <location>
        <begin position="46"/>
        <end position="70"/>
    </location>
</feature>
<evidence type="ECO:0000256" key="7">
    <source>
        <dbReference type="ARBA" id="ARBA00022968"/>
    </source>
</evidence>
<dbReference type="RefSeq" id="XP_039122644.1">
    <property type="nucleotide sequence ID" value="XM_039266710.1"/>
</dbReference>
<dbReference type="GO" id="GO:0016757">
    <property type="term" value="F:glycosyltransferase activity"/>
    <property type="evidence" value="ECO:0007669"/>
    <property type="project" value="UniProtKB-KW"/>
</dbReference>
<dbReference type="InterPro" id="IPR024709">
    <property type="entry name" value="FucosylTrfase_pln"/>
</dbReference>
<dbReference type="GO" id="GO:0005737">
    <property type="term" value="C:cytoplasm"/>
    <property type="evidence" value="ECO:0007669"/>
    <property type="project" value="TreeGrafter"/>
</dbReference>
<reference evidence="16" key="1">
    <citation type="submission" date="2025-08" db="UniProtKB">
        <authorList>
            <consortium name="RefSeq"/>
        </authorList>
    </citation>
    <scope>IDENTIFICATION</scope>
</reference>
<evidence type="ECO:0000256" key="5">
    <source>
        <dbReference type="ARBA" id="ARBA00022679"/>
    </source>
</evidence>